<proteinExistence type="predicted"/>
<dbReference type="InterPro" id="IPR040256">
    <property type="entry name" value="At4g02000-like"/>
</dbReference>
<dbReference type="Pfam" id="PF13456">
    <property type="entry name" value="RVT_3"/>
    <property type="match status" value="1"/>
</dbReference>
<evidence type="ECO:0000256" key="1">
    <source>
        <dbReference type="PROSITE-ProRule" id="PRU00047"/>
    </source>
</evidence>
<evidence type="ECO:0000313" key="5">
    <source>
        <dbReference type="Proteomes" id="UP001472677"/>
    </source>
</evidence>
<feature type="compositionally biased region" description="Polar residues" evidence="2">
    <location>
        <begin position="326"/>
        <end position="346"/>
    </location>
</feature>
<accession>A0ABR2CE75</accession>
<dbReference type="InterPro" id="IPR001878">
    <property type="entry name" value="Znf_CCHC"/>
</dbReference>
<dbReference type="InterPro" id="IPR044730">
    <property type="entry name" value="RNase_H-like_dom_plant"/>
</dbReference>
<sequence>MNIEFTVGSSEPRNFNKKHRQDEDPPDTDFLDEEDIELLDGDVTRGIEDGLVSIDFSDKVHALAVKSLDQTIVIKILGRRIGYTTLMNKLYEIWKPSQAFKLMDIKNDYFLVTFRSRTDYLHVLATGPWLIFGYYISVEPWTEDFTTTQPYPSNIIAWIRLLGLPVTLYKHSLITELGECIGHVLKLDYQTETGQRGKFARMAVRINLNKPLVSKIVVNGKIQLVEYESLPTVCFNCGKYGHMNDKCPDLQPTPTTEAPSRHSEPALASPDTMFGPWMVVEKCQRRLQPKEAAGRSNSNSVPITESRFTPILDINTADPPQPALRVSTNAQASPNLTRPSTSSLPVTSKRISKSKSAPPKHASVTMKSKGRSSAAEQHAPTFNVRKPLQLNLGDFPILSRNDHRAGSSRQALSPTGISRLDRSKHSSIFLPENSDPNIQSVDTSMSAPTGVDDLVLYAKADVEHAHRITNILKLFGSSSGHRESLLSNLAWPLGNGTSVNIFTDIWVPALGPLQGFSQISPTDMRLISFDSVLNEHGEWDVMKLSSIFTVDVVPYILGIKPPDPHAGADIGSGSDMEANMGFTGSAAIALFPMAYLPAKAYDKSGTMDCMFFRQIWKYIVPQSLLNSFFSASVKDWLRQNLCSNIMFCNSLPWKLVFTSILWQSWKNRNDAVFAEVTTTVEQPESGWLCLNVDGAASLTTGKATIGGLLRDNAGNFLFGFSKFIGCANSLHAELWSFHVGLQLAWDYGIEFLQVQTDCKQVIQLLHGSHVDSCPISLVRSIRQLWKRAWFIDHIWISRSGNLAADKLA</sequence>
<dbReference type="Proteomes" id="UP001472677">
    <property type="component" value="Unassembled WGS sequence"/>
</dbReference>
<evidence type="ECO:0000313" key="4">
    <source>
        <dbReference type="EMBL" id="KAK8517674.1"/>
    </source>
</evidence>
<keyword evidence="1" id="KW-0863">Zinc-finger</keyword>
<keyword evidence="1" id="KW-0479">Metal-binding</keyword>
<feature type="domain" description="CCHC-type" evidence="3">
    <location>
        <begin position="234"/>
        <end position="249"/>
    </location>
</feature>
<name>A0ABR2CE75_9ROSI</name>
<feature type="region of interest" description="Disordered" evidence="2">
    <location>
        <begin position="1"/>
        <end position="28"/>
    </location>
</feature>
<dbReference type="InterPro" id="IPR036875">
    <property type="entry name" value="Znf_CCHC_sf"/>
</dbReference>
<gene>
    <name evidence="4" type="ORF">V6N12_016516</name>
</gene>
<dbReference type="Pfam" id="PF14111">
    <property type="entry name" value="DUF4283"/>
    <property type="match status" value="1"/>
</dbReference>
<dbReference type="SUPFAM" id="SSF57756">
    <property type="entry name" value="Retrovirus zinc finger-like domains"/>
    <property type="match status" value="1"/>
</dbReference>
<keyword evidence="5" id="KW-1185">Reference proteome</keyword>
<dbReference type="PANTHER" id="PTHR31286:SF173">
    <property type="entry name" value="DUF4283 DOMAIN-CONTAINING PROTEIN"/>
    <property type="match status" value="1"/>
</dbReference>
<feature type="region of interest" description="Disordered" evidence="2">
    <location>
        <begin position="248"/>
        <end position="271"/>
    </location>
</feature>
<dbReference type="InterPro" id="IPR036397">
    <property type="entry name" value="RNaseH_sf"/>
</dbReference>
<evidence type="ECO:0000256" key="2">
    <source>
        <dbReference type="SAM" id="MobiDB-lite"/>
    </source>
</evidence>
<reference evidence="4 5" key="1">
    <citation type="journal article" date="2024" name="G3 (Bethesda)">
        <title>Genome assembly of Hibiscus sabdariffa L. provides insights into metabolisms of medicinal natural products.</title>
        <authorList>
            <person name="Kim T."/>
        </authorList>
    </citation>
    <scope>NUCLEOTIDE SEQUENCE [LARGE SCALE GENOMIC DNA]</scope>
    <source>
        <strain evidence="4">TK-2024</strain>
        <tissue evidence="4">Old leaves</tissue>
    </source>
</reference>
<dbReference type="PROSITE" id="PS50158">
    <property type="entry name" value="ZF_CCHC"/>
    <property type="match status" value="1"/>
</dbReference>
<dbReference type="InterPro" id="IPR002156">
    <property type="entry name" value="RNaseH_domain"/>
</dbReference>
<protein>
    <recommendedName>
        <fullName evidence="3">CCHC-type domain-containing protein</fullName>
    </recommendedName>
</protein>
<dbReference type="CDD" id="cd06222">
    <property type="entry name" value="RNase_H_like"/>
    <property type="match status" value="1"/>
</dbReference>
<keyword evidence="1" id="KW-0862">Zinc</keyword>
<organism evidence="4 5">
    <name type="scientific">Hibiscus sabdariffa</name>
    <name type="common">roselle</name>
    <dbReference type="NCBI Taxonomy" id="183260"/>
    <lineage>
        <taxon>Eukaryota</taxon>
        <taxon>Viridiplantae</taxon>
        <taxon>Streptophyta</taxon>
        <taxon>Embryophyta</taxon>
        <taxon>Tracheophyta</taxon>
        <taxon>Spermatophyta</taxon>
        <taxon>Magnoliopsida</taxon>
        <taxon>eudicotyledons</taxon>
        <taxon>Gunneridae</taxon>
        <taxon>Pentapetalae</taxon>
        <taxon>rosids</taxon>
        <taxon>malvids</taxon>
        <taxon>Malvales</taxon>
        <taxon>Malvaceae</taxon>
        <taxon>Malvoideae</taxon>
        <taxon>Hibiscus</taxon>
    </lineage>
</organism>
<dbReference type="EMBL" id="JBBPBM010000055">
    <property type="protein sequence ID" value="KAK8517674.1"/>
    <property type="molecule type" value="Genomic_DNA"/>
</dbReference>
<dbReference type="PANTHER" id="PTHR31286">
    <property type="entry name" value="GLYCINE-RICH CELL WALL STRUCTURAL PROTEIN 1.8-LIKE"/>
    <property type="match status" value="1"/>
</dbReference>
<comment type="caution">
    <text evidence="4">The sequence shown here is derived from an EMBL/GenBank/DDBJ whole genome shotgun (WGS) entry which is preliminary data.</text>
</comment>
<dbReference type="SMART" id="SM00343">
    <property type="entry name" value="ZnF_C2HC"/>
    <property type="match status" value="1"/>
</dbReference>
<feature type="compositionally biased region" description="Low complexity" evidence="2">
    <location>
        <begin position="354"/>
        <end position="363"/>
    </location>
</feature>
<dbReference type="InterPro" id="IPR025558">
    <property type="entry name" value="DUF4283"/>
</dbReference>
<dbReference type="SUPFAM" id="SSF53098">
    <property type="entry name" value="Ribonuclease H-like"/>
    <property type="match status" value="1"/>
</dbReference>
<dbReference type="InterPro" id="IPR012337">
    <property type="entry name" value="RNaseH-like_sf"/>
</dbReference>
<dbReference type="Gene3D" id="3.30.420.10">
    <property type="entry name" value="Ribonuclease H-like superfamily/Ribonuclease H"/>
    <property type="match status" value="1"/>
</dbReference>
<feature type="region of interest" description="Disordered" evidence="2">
    <location>
        <begin position="311"/>
        <end position="385"/>
    </location>
</feature>
<evidence type="ECO:0000259" key="3">
    <source>
        <dbReference type="PROSITE" id="PS50158"/>
    </source>
</evidence>